<evidence type="ECO:0000256" key="5">
    <source>
        <dbReference type="ARBA" id="ARBA00013950"/>
    </source>
</evidence>
<feature type="repeat" description="Lumazine-binding" evidence="10">
    <location>
        <begin position="97"/>
        <end position="193"/>
    </location>
</feature>
<dbReference type="NCBIfam" id="NF006767">
    <property type="entry name" value="PRK09289.1"/>
    <property type="match status" value="1"/>
</dbReference>
<dbReference type="PIRSF" id="PIRSF000498">
    <property type="entry name" value="Riboflavin_syn_A"/>
    <property type="match status" value="1"/>
</dbReference>
<evidence type="ECO:0000256" key="6">
    <source>
        <dbReference type="ARBA" id="ARBA00022619"/>
    </source>
</evidence>
<dbReference type="InterPro" id="IPR026017">
    <property type="entry name" value="Lumazine-bd_dom"/>
</dbReference>
<dbReference type="NCBIfam" id="NF009566">
    <property type="entry name" value="PRK13020.1"/>
    <property type="match status" value="1"/>
</dbReference>
<keyword evidence="8" id="KW-0677">Repeat</keyword>
<accession>A0ABW7DQ09</accession>
<evidence type="ECO:0000256" key="8">
    <source>
        <dbReference type="ARBA" id="ARBA00022737"/>
    </source>
</evidence>
<dbReference type="RefSeq" id="WP_113855795.1">
    <property type="nucleotide sequence ID" value="NZ_CP011940.1"/>
</dbReference>
<comment type="caution">
    <text evidence="12">The sequence shown here is derived from an EMBL/GenBank/DDBJ whole genome shotgun (WGS) entry which is preliminary data.</text>
</comment>
<evidence type="ECO:0000256" key="7">
    <source>
        <dbReference type="ARBA" id="ARBA00022679"/>
    </source>
</evidence>
<dbReference type="CDD" id="cd00402">
    <property type="entry name" value="Riboflavin_synthase_like"/>
    <property type="match status" value="1"/>
</dbReference>
<feature type="domain" description="Lumazine-binding" evidence="11">
    <location>
        <begin position="1"/>
        <end position="96"/>
    </location>
</feature>
<evidence type="ECO:0000256" key="2">
    <source>
        <dbReference type="ARBA" id="ARBA00002803"/>
    </source>
</evidence>
<reference evidence="12 13" key="1">
    <citation type="submission" date="2024-10" db="EMBL/GenBank/DDBJ databases">
        <authorList>
            <person name="Sang B.-I."/>
            <person name="Prabhaharan D."/>
        </authorList>
    </citation>
    <scope>NUCLEOTIDE SEQUENCE [LARGE SCALE GENOMIC DNA]</scope>
    <source>
        <strain evidence="12 13">MH</strain>
    </source>
</reference>
<feature type="repeat" description="Lumazine-binding" evidence="10">
    <location>
        <begin position="1"/>
        <end position="96"/>
    </location>
</feature>
<dbReference type="SUPFAM" id="SSF63380">
    <property type="entry name" value="Riboflavin synthase domain-like"/>
    <property type="match status" value="2"/>
</dbReference>
<dbReference type="EMBL" id="JBIEKR010000003">
    <property type="protein sequence ID" value="MFG6272444.1"/>
    <property type="molecule type" value="Genomic_DNA"/>
</dbReference>
<comment type="pathway">
    <text evidence="3">Cofactor biosynthesis; riboflavin biosynthesis; riboflavin from 2-hydroxy-3-oxobutyl phosphate and 5-amino-6-(D-ribitylamino)uracil: step 2/2.</text>
</comment>
<dbReference type="InterPro" id="IPR017938">
    <property type="entry name" value="Riboflavin_synthase-like_b-brl"/>
</dbReference>
<dbReference type="Gene3D" id="2.40.30.20">
    <property type="match status" value="2"/>
</dbReference>
<dbReference type="Proteomes" id="UP001605989">
    <property type="component" value="Unassembled WGS sequence"/>
</dbReference>
<dbReference type="GO" id="GO:0004746">
    <property type="term" value="F:riboflavin synthase activity"/>
    <property type="evidence" value="ECO:0007669"/>
    <property type="project" value="UniProtKB-EC"/>
</dbReference>
<evidence type="ECO:0000259" key="11">
    <source>
        <dbReference type="PROSITE" id="PS51177"/>
    </source>
</evidence>
<keyword evidence="6" id="KW-0686">Riboflavin biosynthesis</keyword>
<evidence type="ECO:0000313" key="13">
    <source>
        <dbReference type="Proteomes" id="UP001605989"/>
    </source>
</evidence>
<feature type="domain" description="Lumazine-binding" evidence="11">
    <location>
        <begin position="97"/>
        <end position="193"/>
    </location>
</feature>
<evidence type="ECO:0000256" key="9">
    <source>
        <dbReference type="NCBIfam" id="TIGR00187"/>
    </source>
</evidence>
<keyword evidence="7 12" id="KW-0808">Transferase</keyword>
<protein>
    <recommendedName>
        <fullName evidence="5 9">Riboflavin synthase</fullName>
        <ecNumber evidence="4 9">2.5.1.9</ecNumber>
    </recommendedName>
</protein>
<evidence type="ECO:0000256" key="4">
    <source>
        <dbReference type="ARBA" id="ARBA00012827"/>
    </source>
</evidence>
<dbReference type="EC" id="2.5.1.9" evidence="4 9"/>
<evidence type="ECO:0000256" key="3">
    <source>
        <dbReference type="ARBA" id="ARBA00004887"/>
    </source>
</evidence>
<comment type="function">
    <text evidence="2">Catalyzes the dismutation of two molecules of 6,7-dimethyl-8-ribityllumazine, resulting in the formation of riboflavin and 5-amino-6-(D-ribitylamino)uracil.</text>
</comment>
<proteinExistence type="predicted"/>
<dbReference type="InterPro" id="IPR023366">
    <property type="entry name" value="ATP_synth_asu-like_sf"/>
</dbReference>
<name>A0ABW7DQ09_9FIRM</name>
<dbReference type="InterPro" id="IPR001783">
    <property type="entry name" value="Lumazine-bd"/>
</dbReference>
<evidence type="ECO:0000256" key="10">
    <source>
        <dbReference type="PROSITE-ProRule" id="PRU00524"/>
    </source>
</evidence>
<evidence type="ECO:0000313" key="12">
    <source>
        <dbReference type="EMBL" id="MFG6272444.1"/>
    </source>
</evidence>
<organism evidence="12 13">
    <name type="scientific">Megasphaera hexanoica</name>
    <dbReference type="NCBI Taxonomy" id="1675036"/>
    <lineage>
        <taxon>Bacteria</taxon>
        <taxon>Bacillati</taxon>
        <taxon>Bacillota</taxon>
        <taxon>Negativicutes</taxon>
        <taxon>Veillonellales</taxon>
        <taxon>Veillonellaceae</taxon>
        <taxon>Megasphaera</taxon>
    </lineage>
</organism>
<dbReference type="PROSITE" id="PS51177">
    <property type="entry name" value="LUMAZINE_BIND"/>
    <property type="match status" value="2"/>
</dbReference>
<evidence type="ECO:0000256" key="1">
    <source>
        <dbReference type="ARBA" id="ARBA00000968"/>
    </source>
</evidence>
<dbReference type="Pfam" id="PF00677">
    <property type="entry name" value="Lum_binding"/>
    <property type="match status" value="2"/>
</dbReference>
<gene>
    <name evidence="12" type="ORF">ACGTZG_04510</name>
</gene>
<comment type="catalytic activity">
    <reaction evidence="1">
        <text>2 6,7-dimethyl-8-(1-D-ribityl)lumazine + H(+) = 5-amino-6-(D-ribitylamino)uracil + riboflavin</text>
        <dbReference type="Rhea" id="RHEA:20772"/>
        <dbReference type="ChEBI" id="CHEBI:15378"/>
        <dbReference type="ChEBI" id="CHEBI:15934"/>
        <dbReference type="ChEBI" id="CHEBI:57986"/>
        <dbReference type="ChEBI" id="CHEBI:58201"/>
        <dbReference type="EC" id="2.5.1.9"/>
    </reaction>
</comment>
<dbReference type="PANTHER" id="PTHR21098:SF12">
    <property type="entry name" value="RIBOFLAVIN SYNTHASE"/>
    <property type="match status" value="1"/>
</dbReference>
<dbReference type="NCBIfam" id="TIGR00187">
    <property type="entry name" value="ribE"/>
    <property type="match status" value="1"/>
</dbReference>
<keyword evidence="13" id="KW-1185">Reference proteome</keyword>
<sequence length="214" mass="22993">MFTGIIEELGIIRAMDRRTDSIVLTIEAHTVLEGTRIGDSIAVNGVCLTVTSLNDTSFTADVMHETMRRTSFCELRTGSPVNLERAMQVGGRLGGHIVSGHIDGTGHVSRIENDGIARVITISIPKDMAPFIVEKGSITIDGISLTVVSAGSSQFSVSIIPHTMSHTTLMGKHPGAIVNLETDIVGKYIHRFMETGPVESSKGVTMEMLLENGF</sequence>
<dbReference type="PANTHER" id="PTHR21098">
    <property type="entry name" value="RIBOFLAVIN SYNTHASE ALPHA CHAIN"/>
    <property type="match status" value="1"/>
</dbReference>